<dbReference type="KEGG" id="mmr:Mmar10_2109"/>
<keyword evidence="3" id="KW-1185">Reference proteome</keyword>
<reference evidence="2 3" key="1">
    <citation type="submission" date="2006-08" db="EMBL/GenBank/DDBJ databases">
        <title>Complete sequence of Maricaulis maris MCS10.</title>
        <authorList>
            <consortium name="US DOE Joint Genome Institute"/>
            <person name="Copeland A."/>
            <person name="Lucas S."/>
            <person name="Lapidus A."/>
            <person name="Barry K."/>
            <person name="Detter J.C."/>
            <person name="Glavina del Rio T."/>
            <person name="Hammon N."/>
            <person name="Israni S."/>
            <person name="Dalin E."/>
            <person name="Tice H."/>
            <person name="Pitluck S."/>
            <person name="Saunders E."/>
            <person name="Brettin T."/>
            <person name="Bruce D."/>
            <person name="Han C."/>
            <person name="Tapia R."/>
            <person name="Gilna P."/>
            <person name="Schmutz J."/>
            <person name="Larimer F."/>
            <person name="Land M."/>
            <person name="Hauser L."/>
            <person name="Kyrpides N."/>
            <person name="Mikhailova N."/>
            <person name="Viollier P."/>
            <person name="Stephens C."/>
            <person name="Richardson P."/>
        </authorList>
    </citation>
    <scope>NUCLEOTIDE SEQUENCE [LARGE SCALE GENOMIC DNA]</scope>
    <source>
        <strain evidence="2 3">MCS10</strain>
    </source>
</reference>
<evidence type="ECO:0000313" key="2">
    <source>
        <dbReference type="EMBL" id="ABI66401.1"/>
    </source>
</evidence>
<dbReference type="HOGENOM" id="CLU_709418_0_0_5"/>
<dbReference type="STRING" id="394221.Mmar10_2109"/>
<name>Q0AMT6_MARMM</name>
<proteinExistence type="predicted"/>
<feature type="compositionally biased region" description="Acidic residues" evidence="1">
    <location>
        <begin position="194"/>
        <end position="203"/>
    </location>
</feature>
<protein>
    <submittedName>
        <fullName evidence="2">Uncharacterized protein</fullName>
    </submittedName>
</protein>
<gene>
    <name evidence="2" type="ordered locus">Mmar10_2109</name>
</gene>
<dbReference type="Proteomes" id="UP000001964">
    <property type="component" value="Chromosome"/>
</dbReference>
<feature type="region of interest" description="Disordered" evidence="1">
    <location>
        <begin position="178"/>
        <end position="211"/>
    </location>
</feature>
<sequence length="389" mass="42133">MYSVPEDEWEDAMRILVLVASLMTALAMAAPADANCHWQVSTRLVGHQPAVGNFAARSWPLGALATRVQARTPGGLWNSINWPETASDANGFVQITSAVAFADPDCQTAREFRVQVRSFHTGMNWRTVHQQSTSGHADHLGLFIPAPVHAVTIGNLVLDGEFRGGGVIFIENIGEPPVTWTSVDDDGTGQPNDDGQEDDDDEHPDQPVATLQDDPCHVYRLPIDLDIEFRFGQMPPEPGPLSPDMALRVETRANGGGAMTLNRLTNHIRVENAGGRDFHALHRCPVEIHLRLNEGPGQRSGDGWSTPYVARLPDIAANAVAPVDIDANLLGAGDDLEGDWGQGYEYVLIEAVLDATNRIAETAEGDNRIIHCYHAPTNSFAAMSQCEGG</sequence>
<evidence type="ECO:0000256" key="1">
    <source>
        <dbReference type="SAM" id="MobiDB-lite"/>
    </source>
</evidence>
<accession>Q0AMT6</accession>
<evidence type="ECO:0000313" key="3">
    <source>
        <dbReference type="Proteomes" id="UP000001964"/>
    </source>
</evidence>
<dbReference type="AlphaFoldDB" id="Q0AMT6"/>
<dbReference type="EMBL" id="CP000449">
    <property type="protein sequence ID" value="ABI66401.1"/>
    <property type="molecule type" value="Genomic_DNA"/>
</dbReference>
<organism evidence="2 3">
    <name type="scientific">Maricaulis maris (strain MCS10)</name>
    <name type="common">Caulobacter maris</name>
    <dbReference type="NCBI Taxonomy" id="394221"/>
    <lineage>
        <taxon>Bacteria</taxon>
        <taxon>Pseudomonadati</taxon>
        <taxon>Pseudomonadota</taxon>
        <taxon>Alphaproteobacteria</taxon>
        <taxon>Maricaulales</taxon>
        <taxon>Maricaulaceae</taxon>
        <taxon>Maricaulis</taxon>
    </lineage>
</organism>